<dbReference type="InterPro" id="IPR036116">
    <property type="entry name" value="FN3_sf"/>
</dbReference>
<evidence type="ECO:0000256" key="1">
    <source>
        <dbReference type="ARBA" id="ARBA00006067"/>
    </source>
</evidence>
<dbReference type="GO" id="GO:0006508">
    <property type="term" value="P:proteolysis"/>
    <property type="evidence" value="ECO:0007669"/>
    <property type="project" value="UniProtKB-KW"/>
</dbReference>
<dbReference type="PROSITE" id="PS50853">
    <property type="entry name" value="FN3"/>
    <property type="match status" value="1"/>
</dbReference>
<protein>
    <recommendedName>
        <fullName evidence="4">Fibronectin type-III domain-containing protein</fullName>
    </recommendedName>
</protein>
<keyword evidence="3" id="KW-0378">Hydrolase</keyword>
<dbReference type="InterPro" id="IPR003961">
    <property type="entry name" value="FN3_dom"/>
</dbReference>
<dbReference type="InterPro" id="IPR013783">
    <property type="entry name" value="Ig-like_fold"/>
</dbReference>
<evidence type="ECO:0000256" key="2">
    <source>
        <dbReference type="ARBA" id="ARBA00022670"/>
    </source>
</evidence>
<feature type="domain" description="Fibronectin type-III" evidence="4">
    <location>
        <begin position="1"/>
        <end position="102"/>
    </location>
</feature>
<dbReference type="GO" id="GO:0008234">
    <property type="term" value="F:cysteine-type peptidase activity"/>
    <property type="evidence" value="ECO:0007669"/>
    <property type="project" value="UniProtKB-KW"/>
</dbReference>
<dbReference type="AlphaFoldDB" id="A0A0C3R255"/>
<keyword evidence="6" id="KW-1185">Reference proteome</keyword>
<evidence type="ECO:0000256" key="3">
    <source>
        <dbReference type="ARBA" id="ARBA00022807"/>
    </source>
</evidence>
<dbReference type="CDD" id="cd00063">
    <property type="entry name" value="FN3"/>
    <property type="match status" value="1"/>
</dbReference>
<dbReference type="Proteomes" id="UP000031980">
    <property type="component" value="Unassembled WGS sequence"/>
</dbReference>
<comment type="similarity">
    <text evidence="1">Belongs to the peptidase C25 family.</text>
</comment>
<accession>A0A0C3R255</accession>
<name>A0A0C3R255_9PORP</name>
<dbReference type="Gene3D" id="2.60.40.10">
    <property type="entry name" value="Immunoglobulins"/>
    <property type="match status" value="1"/>
</dbReference>
<gene>
    <name evidence="5" type="ORF">BA92_13815</name>
</gene>
<keyword evidence="2" id="KW-0645">Protease</keyword>
<dbReference type="SUPFAM" id="SSF49265">
    <property type="entry name" value="Fibronectin type III"/>
    <property type="match status" value="1"/>
</dbReference>
<reference evidence="5 6" key="1">
    <citation type="submission" date="2014-07" db="EMBL/GenBank/DDBJ databases">
        <title>Porphyromonadaceae bacterium OUH 308042 = ATCC BAA-2681 = DSM 28342 draft genome.</title>
        <authorList>
            <person name="Sydenham T.V."/>
            <person name="Hasman H."/>
            <person name="Justensen U.S."/>
        </authorList>
    </citation>
    <scope>NUCLEOTIDE SEQUENCE [LARGE SCALE GENOMIC DNA]</scope>
    <source>
        <strain evidence="5 6">OUH 308042</strain>
    </source>
</reference>
<sequence length="145" mass="16384">MAFAAAGRVTLIIEPPLRDGGERLLIYHVECQEVGIERWREVGAPLVPMVDKGNGRFEYVNTLCRVDNLEEGKSYIFRVRVENYYGVGQPGPEKKIEITQEDQDGIRIKSGPGLERVRGMKTSSLATTPSVQEARGMTFLWRKEE</sequence>
<proteinExistence type="inferred from homology"/>
<evidence type="ECO:0000313" key="5">
    <source>
        <dbReference type="EMBL" id="KIO42930.1"/>
    </source>
</evidence>
<organism evidence="5 6">
    <name type="scientific">Sanguibacteroides justesenii</name>
    <dbReference type="NCBI Taxonomy" id="1547597"/>
    <lineage>
        <taxon>Bacteria</taxon>
        <taxon>Pseudomonadati</taxon>
        <taxon>Bacteroidota</taxon>
        <taxon>Bacteroidia</taxon>
        <taxon>Bacteroidales</taxon>
        <taxon>Porphyromonadaceae</taxon>
        <taxon>Sanguibacteroides</taxon>
    </lineage>
</organism>
<keyword evidence="3" id="KW-0788">Thiol protease</keyword>
<evidence type="ECO:0000313" key="6">
    <source>
        <dbReference type="Proteomes" id="UP000031980"/>
    </source>
</evidence>
<dbReference type="EMBL" id="JPIU01000049">
    <property type="protein sequence ID" value="KIO42930.1"/>
    <property type="molecule type" value="Genomic_DNA"/>
</dbReference>
<comment type="caution">
    <text evidence="5">The sequence shown here is derived from an EMBL/GenBank/DDBJ whole genome shotgun (WGS) entry which is preliminary data.</text>
</comment>
<evidence type="ECO:0000259" key="4">
    <source>
        <dbReference type="PROSITE" id="PS50853"/>
    </source>
</evidence>